<dbReference type="SUPFAM" id="SSF51735">
    <property type="entry name" value="NAD(P)-binding Rossmann-fold domains"/>
    <property type="match status" value="1"/>
</dbReference>
<dbReference type="Pfam" id="PF03435">
    <property type="entry name" value="Sacchrp_dh_NADP"/>
    <property type="match status" value="1"/>
</dbReference>
<dbReference type="Proteomes" id="UP000001876">
    <property type="component" value="Unassembled WGS sequence"/>
</dbReference>
<dbReference type="OrthoDB" id="10268090at2759"/>
<dbReference type="GO" id="GO:0005886">
    <property type="term" value="C:plasma membrane"/>
    <property type="evidence" value="ECO:0007669"/>
    <property type="project" value="TreeGrafter"/>
</dbReference>
<evidence type="ECO:0000313" key="3">
    <source>
        <dbReference type="EMBL" id="EEH60243.1"/>
    </source>
</evidence>
<name>C1MHP8_MICPC</name>
<keyword evidence="4" id="KW-1185">Reference proteome</keyword>
<dbReference type="EMBL" id="GG663735">
    <property type="protein sequence ID" value="EEH60243.1"/>
    <property type="molecule type" value="Genomic_DNA"/>
</dbReference>
<dbReference type="KEGG" id="mpp:MICPUCDRAFT_37936"/>
<dbReference type="Gene3D" id="3.40.50.720">
    <property type="entry name" value="NAD(P)-binding Rossmann-like Domain"/>
    <property type="match status" value="1"/>
</dbReference>
<dbReference type="InterPro" id="IPR036291">
    <property type="entry name" value="NAD(P)-bd_dom_sf"/>
</dbReference>
<sequence length="464" mass="52018">MTRHFFEGRSDLFEKYWDTIKEHELRHFFRKYFGKTVEKKDRPYAFVVYGASGYTGSLILEYIYSNADKINLGTDLTFVLAGRTPEKLQARLDEVLEKFPDVKYRPDIFKVNIDSTAHIREMILKCRCVLNVAGPFLNTKADLLVEGCIEYDCDYVDVNGEVPFTHKLIGMHDWAKKKNVLIVPNSAGAGGLPDVAAFYTSEELKKKAKKDADVEKMHCFMFSNGGAPSGGTLATRAAMTASIKHVAKIMGNPFALGGVVGDGKRPEDQDRELNSVRYFKEFEGWSGAFTYAFFDTRLVRRSNWLLSDLGAEPMGRKMNFSEHLLFPTEQAAKSMASSNTSSKKEEEKLKAEGKLFKLGQGLDEETRSKLFTEYHLHANAGDGTTIRTKVIAGDGYDETARLSVEMVLLLTTKRDSLPFEGGVLTPSVAGGRPFLDAIRSSGIAFEVLDDDYKVDFEKVKERLV</sequence>
<organism evidence="4">
    <name type="scientific">Micromonas pusilla (strain CCMP1545)</name>
    <name type="common">Picoplanktonic green alga</name>
    <dbReference type="NCBI Taxonomy" id="564608"/>
    <lineage>
        <taxon>Eukaryota</taxon>
        <taxon>Viridiplantae</taxon>
        <taxon>Chlorophyta</taxon>
        <taxon>Mamiellophyceae</taxon>
        <taxon>Mamiellales</taxon>
        <taxon>Mamiellaceae</taxon>
        <taxon>Micromonas</taxon>
    </lineage>
</organism>
<comment type="similarity">
    <text evidence="1">Belongs to the saccharopine dehydrogenase family.</text>
</comment>
<gene>
    <name evidence="3" type="ORF">MICPUCDRAFT_37936</name>
</gene>
<dbReference type="PANTHER" id="PTHR12286:SF5">
    <property type="entry name" value="SACCHAROPINE DEHYDROGENASE-LIKE OXIDOREDUCTASE"/>
    <property type="match status" value="1"/>
</dbReference>
<dbReference type="AlphaFoldDB" id="C1MHP8"/>
<dbReference type="RefSeq" id="XP_003054991.1">
    <property type="nucleotide sequence ID" value="XM_003054945.1"/>
</dbReference>
<dbReference type="PANTHER" id="PTHR12286">
    <property type="entry name" value="SACCHAROPINE DEHYDROGENASE-LIKE OXIDOREDUCTASE"/>
    <property type="match status" value="1"/>
</dbReference>
<protein>
    <submittedName>
        <fullName evidence="3">Predicted protein</fullName>
    </submittedName>
</protein>
<dbReference type="OMA" id="PFTYAFY"/>
<dbReference type="eggNOG" id="KOG2733">
    <property type="taxonomic scope" value="Eukaryota"/>
</dbReference>
<reference evidence="3 4" key="1">
    <citation type="journal article" date="2009" name="Science">
        <title>Green evolution and dynamic adaptations revealed by genomes of the marine picoeukaryotes Micromonas.</title>
        <authorList>
            <person name="Worden A.Z."/>
            <person name="Lee J.H."/>
            <person name="Mock T."/>
            <person name="Rouze P."/>
            <person name="Simmons M.P."/>
            <person name="Aerts A.L."/>
            <person name="Allen A.E."/>
            <person name="Cuvelier M.L."/>
            <person name="Derelle E."/>
            <person name="Everett M.V."/>
            <person name="Foulon E."/>
            <person name="Grimwood J."/>
            <person name="Gundlach H."/>
            <person name="Henrissat B."/>
            <person name="Napoli C."/>
            <person name="McDonald S.M."/>
            <person name="Parker M.S."/>
            <person name="Rombauts S."/>
            <person name="Salamov A."/>
            <person name="Von Dassow P."/>
            <person name="Badger J.H."/>
            <person name="Coutinho P.M."/>
            <person name="Demir E."/>
            <person name="Dubchak I."/>
            <person name="Gentemann C."/>
            <person name="Eikrem W."/>
            <person name="Gready J.E."/>
            <person name="John U."/>
            <person name="Lanier W."/>
            <person name="Lindquist E.A."/>
            <person name="Lucas S."/>
            <person name="Mayer K.F."/>
            <person name="Moreau H."/>
            <person name="Not F."/>
            <person name="Otillar R."/>
            <person name="Panaud O."/>
            <person name="Pangilinan J."/>
            <person name="Paulsen I."/>
            <person name="Piegu B."/>
            <person name="Poliakov A."/>
            <person name="Robbens S."/>
            <person name="Schmutz J."/>
            <person name="Toulza E."/>
            <person name="Wyss T."/>
            <person name="Zelensky A."/>
            <person name="Zhou K."/>
            <person name="Armbrust E.V."/>
            <person name="Bhattacharya D."/>
            <person name="Goodenough U.W."/>
            <person name="Van de Peer Y."/>
            <person name="Grigoriev I.V."/>
        </authorList>
    </citation>
    <scope>NUCLEOTIDE SEQUENCE [LARGE SCALE GENOMIC DNA]</scope>
    <source>
        <strain evidence="3 4">CCMP1545</strain>
    </source>
</reference>
<dbReference type="GO" id="GO:0005739">
    <property type="term" value="C:mitochondrion"/>
    <property type="evidence" value="ECO:0007669"/>
    <property type="project" value="TreeGrafter"/>
</dbReference>
<dbReference type="GO" id="GO:0009247">
    <property type="term" value="P:glycolipid biosynthetic process"/>
    <property type="evidence" value="ECO:0007669"/>
    <property type="project" value="TreeGrafter"/>
</dbReference>
<dbReference type="InterPro" id="IPR051276">
    <property type="entry name" value="Saccharopine_DH-like_oxidrdct"/>
</dbReference>
<accession>C1MHP8</accession>
<dbReference type="GO" id="GO:0005811">
    <property type="term" value="C:lipid droplet"/>
    <property type="evidence" value="ECO:0007669"/>
    <property type="project" value="TreeGrafter"/>
</dbReference>
<dbReference type="GeneID" id="9681059"/>
<proteinExistence type="inferred from homology"/>
<feature type="domain" description="Saccharopine dehydrogenase NADP binding" evidence="2">
    <location>
        <begin position="47"/>
        <end position="182"/>
    </location>
</feature>
<dbReference type="PROSITE" id="PS50890">
    <property type="entry name" value="PUA"/>
    <property type="match status" value="1"/>
</dbReference>
<evidence type="ECO:0000256" key="1">
    <source>
        <dbReference type="ARBA" id="ARBA00038048"/>
    </source>
</evidence>
<evidence type="ECO:0000313" key="4">
    <source>
        <dbReference type="Proteomes" id="UP000001876"/>
    </source>
</evidence>
<dbReference type="InterPro" id="IPR005097">
    <property type="entry name" value="Sacchrp_dh_NADP-bd"/>
</dbReference>
<evidence type="ECO:0000259" key="2">
    <source>
        <dbReference type="Pfam" id="PF03435"/>
    </source>
</evidence>